<sequence>MQRDYKIISAKNIPDLVEKINEAAKQGYIASGGITFWKISINLPEEFFSILMVKENNENNENKK</sequence>
<dbReference type="RefSeq" id="WP_147527241.1">
    <property type="nucleotide sequence ID" value="NZ_SAYG01000010.1"/>
</dbReference>
<evidence type="ECO:0000313" key="2">
    <source>
        <dbReference type="Proteomes" id="UP000324574"/>
    </source>
</evidence>
<evidence type="ECO:0000313" key="1">
    <source>
        <dbReference type="EMBL" id="TXJ43860.1"/>
    </source>
</evidence>
<protein>
    <submittedName>
        <fullName evidence="1">Uncharacterized protein</fullName>
    </submittedName>
</protein>
<gene>
    <name evidence="1" type="ORF">EPJ70_10050</name>
</gene>
<name>A0A5C8F5M7_9SPIR</name>
<proteinExistence type="predicted"/>
<dbReference type="AlphaFoldDB" id="A0A5C8F5M7"/>
<dbReference type="Proteomes" id="UP000324574">
    <property type="component" value="Unassembled WGS sequence"/>
</dbReference>
<accession>A0A5C8F5M7</accession>
<organism evidence="1 2">
    <name type="scientific">Brachyspira aalborgi</name>
    <dbReference type="NCBI Taxonomy" id="29522"/>
    <lineage>
        <taxon>Bacteria</taxon>
        <taxon>Pseudomonadati</taxon>
        <taxon>Spirochaetota</taxon>
        <taxon>Spirochaetia</taxon>
        <taxon>Brachyspirales</taxon>
        <taxon>Brachyspiraceae</taxon>
        <taxon>Brachyspira</taxon>
    </lineage>
</organism>
<comment type="caution">
    <text evidence="1">The sequence shown here is derived from an EMBL/GenBank/DDBJ whole genome shotgun (WGS) entry which is preliminary data.</text>
</comment>
<dbReference type="EMBL" id="SAYG01000010">
    <property type="protein sequence ID" value="TXJ43860.1"/>
    <property type="molecule type" value="Genomic_DNA"/>
</dbReference>
<reference evidence="1 2" key="1">
    <citation type="journal article" date="1992" name="Lakartidningen">
        <title>[Penicillin V and not amoxicillin is the first choice preparation in acute otitis].</title>
        <authorList>
            <person name="Kamme C."/>
            <person name="Lundgren K."/>
            <person name="Prellner K."/>
        </authorList>
    </citation>
    <scope>NUCLEOTIDE SEQUENCE [LARGE SCALE GENOMIC DNA]</scope>
    <source>
        <strain evidence="1 2">PC3714II</strain>
    </source>
</reference>